<dbReference type="GeneID" id="83217362"/>
<dbReference type="Proteomes" id="UP001234581">
    <property type="component" value="Unassembled WGS sequence"/>
</dbReference>
<sequence>MSVDILKEKFAFATTVRERQDVIRQHAVAESLDWYYYHGLVLLQQLYECVPKQPADTRDPTSQEKELMDSIRQHIRSFERQFPAGPHEQLRARFQLLSYSINTSESTEYIRDRLGIRSIASNNANNNTSTAAAEDAGTPIPSSSGPDAMYPTKLDQALIDPNAVVERALRHNNSVNLLLLPSSLPLENDNESLLSLLTSTLPQHRSDHLDKLANALKDNNKNNNTRSKHFSFAELTLEQLDKLHEIYPSVADDYVAYLSAYLSKLVDNHPKEYAKLWEFVKTLKEDYTLKRHILSCLLQDKILQDDYDMDLFKTYFEVVQLCRNSQGQPRLPSIPDLPVPKISHDDLISEFLAGALLKDAQGTSDMIREWPHYKSELEFLHAELLIQQQPTHAWAQQILGSPDIKEISSRVELSFPRFTTKLYYETHPLMPTDPIRLTVRIKNVKHVSVRAYQLDLFQYWRRVQHRQRNKKLEVNDINLDGLCPTWETELDYSHASPLERIDKTWVLDDAAVFKGRGAWVIDVVGGRENCRAIVQKGRLRHLVKDTSAGHLFRILDEHNQPVKAKLWINNTYYEADEQCNILIPYRDGSGDENAQALIVTEEDGYCEPVQFTWKEEEYTLVADFHVHSESLVANKQSKVVVVPRLMIHGQPVSLSLLESVGLSIEAMNANQIKSTFAKEKLQVGRNQPIEMDFTVPSSLSSLSFMLRGKVKTTSTKTPLQDVEVSDFMRLQSATDSITSAYLRIKNDGEYIIQMLGRNGEPQKGVVVNLGLQHSMVEETINVNLQSDQQGVVSLGKLKHVTGISLYSPVSKNWDLVPDATQSRLPSVIYHAANKPFHLAYPQGDDQCCTLFQYGEHGHVLHDMTDKINVTSDSINVPEGLSAGTYRFYLSTSASYGKNVCFGVQQVDCTIIDAASSNDTSSSPHWSDWLVSPRIFAQSTGHPITSPMGIDNLELTENQLVIKLNNCHASNAVALVSTTAFVPERASNTTRSLVYNQNIPETAMLKTSVDTFAAFLEGRKLSEEFQYILNRNRAEKWVGSSLTKPSLVIYPKETHVTRSEPRYLEGEEPHQAVDAFGGEADAVQCMNASSPYYGSVPSPDASWDMNFLNHATPTLVVLPDEQGQLVLDRSQLGNGNLLHIAIHQNKQALTKQIVLPDVSMDLNCQNMCHQADHDVSIAYVRTKSVSTLTPSSSLDLTIGQHEWETIHTFEKIYDQLDNMTSSQLRDFEFLKKWPSMTVSQKSKHHKEKVCHELNLWIKHRDPAYFDEHVKPFIECKLNKSFMDLYLADEDLSVYTTDLYMYQKLTTIERALLAKRVPEMLPVILQAFKDEYEPPSEKKVDSRFDTVLGASALNIENEVANQFQRLGLAQRSYAATASFGAAPRARCAMMMSMPPPPAAPGSAMRHRKIARVVDQEEEEESDDDMGFAMFDDDDFRQGDGENLQQGDGDGESSDDEDDKFMEEEALRELLKKRATKVPYTFAKATREWCEKGYYDDNVPSVPVNQFWIDYLEHASGPFLSSNFIYTSDEISEIMAILSLMELPFQTDAHIKQESDLEAARFTIRAETPCLVYYRAIKQAENPPPSNPSILLGQGFFVKKDAVGNELDMVDPNALRPAVDYGWHLAISNISSKKCTAEVTCQVPLGAIPTDNTAYFQSRTIQVEPYSTWRNVVGSFYFPECGEYKHAPVTVSRSSALLGQTQPVNITVSLADEDAMAAEAASGSSSNASWATLVANTKDDAKILEYLETKANLQKIDMSLLSWRMHQQEFAKQVLALLRKRRFFSHELWQYGLYHRFPDAIQELILQSGQSLVNRCSRVIESPLVTFKDMPETLDYDPMMTARAHPIGNINKISNITFFGQYDNLLDYLCLVQQPTASDLIMLTDYLILQERIGDAQAMYKQLCNMNPPSSIQMDYLNAYLQTRIRVEDAADGTKTLDMDAVRALVNKHKTCTNEKWQQLFVRLEEFINQVEQPASLATGTEQQQQQQQQQQLPEGPVLDFNIGAEGKLLLNYANVTQVKIRYYKMDVEVMFSMNPFMSGQQQQSVQYDWIKPTMVQTVTCPPATTTTTKDTATTSDEKEDDFAVIGVGKVATSTLAVDMPETLLNANAMVQVTTSDSALERRKAHFSNDLACHFIEGYGIVRVAAKQTSRPLAGTYVKVYARLKKSEGGRVEFWKDGYTGLNGVFDYVTVTDGNSLVSRLNHSDPDNILEKAVERVEKFSLLIQSAQHGALVEEIYPPAL</sequence>
<dbReference type="EMBL" id="JARTCD010000062">
    <property type="protein sequence ID" value="KAJ8654389.1"/>
    <property type="molecule type" value="Genomic_DNA"/>
</dbReference>
<feature type="region of interest" description="Disordered" evidence="1">
    <location>
        <begin position="1411"/>
        <end position="1457"/>
    </location>
</feature>
<organism evidence="2 3">
    <name type="scientific">Lichtheimia ornata</name>
    <dbReference type="NCBI Taxonomy" id="688661"/>
    <lineage>
        <taxon>Eukaryota</taxon>
        <taxon>Fungi</taxon>
        <taxon>Fungi incertae sedis</taxon>
        <taxon>Mucoromycota</taxon>
        <taxon>Mucoromycotina</taxon>
        <taxon>Mucoromycetes</taxon>
        <taxon>Mucorales</taxon>
        <taxon>Lichtheimiaceae</taxon>
        <taxon>Lichtheimia</taxon>
    </lineage>
</organism>
<keyword evidence="3" id="KW-1185">Reference proteome</keyword>
<feature type="compositionally biased region" description="Acidic residues" evidence="1">
    <location>
        <begin position="1446"/>
        <end position="1457"/>
    </location>
</feature>
<evidence type="ECO:0000256" key="1">
    <source>
        <dbReference type="SAM" id="MobiDB-lite"/>
    </source>
</evidence>
<reference evidence="2 3" key="1">
    <citation type="submission" date="2023-03" db="EMBL/GenBank/DDBJ databases">
        <title>Genome sequence of Lichtheimia ornata CBS 291.66.</title>
        <authorList>
            <person name="Mohabir J.T."/>
            <person name="Shea T.P."/>
            <person name="Kurbessoian T."/>
            <person name="Berby B."/>
            <person name="Fontaine J."/>
            <person name="Livny J."/>
            <person name="Gnirke A."/>
            <person name="Stajich J.E."/>
            <person name="Cuomo C.A."/>
        </authorList>
    </citation>
    <scope>NUCLEOTIDE SEQUENCE [LARGE SCALE GENOMIC DNA]</scope>
    <source>
        <strain evidence="2">CBS 291.66</strain>
    </source>
</reference>
<evidence type="ECO:0008006" key="4">
    <source>
        <dbReference type="Google" id="ProtNLM"/>
    </source>
</evidence>
<comment type="caution">
    <text evidence="2">The sequence shown here is derived from an EMBL/GenBank/DDBJ whole genome shotgun (WGS) entry which is preliminary data.</text>
</comment>
<feature type="region of interest" description="Disordered" evidence="1">
    <location>
        <begin position="121"/>
        <end position="146"/>
    </location>
</feature>
<evidence type="ECO:0000313" key="2">
    <source>
        <dbReference type="EMBL" id="KAJ8654389.1"/>
    </source>
</evidence>
<proteinExistence type="predicted"/>
<feature type="compositionally biased region" description="Acidic residues" evidence="1">
    <location>
        <begin position="1413"/>
        <end position="1432"/>
    </location>
</feature>
<feature type="compositionally biased region" description="Low complexity" evidence="1">
    <location>
        <begin position="121"/>
        <end position="133"/>
    </location>
</feature>
<dbReference type="RefSeq" id="XP_058339303.1">
    <property type="nucleotide sequence ID" value="XM_058489943.1"/>
</dbReference>
<gene>
    <name evidence="2" type="ORF">O0I10_009957</name>
</gene>
<accession>A0AAD7UX09</accession>
<name>A0AAD7UX09_9FUNG</name>
<protein>
    <recommendedName>
        <fullName evidence="4">Abpf_dicdi ame: full actin-binding protein f</fullName>
    </recommendedName>
</protein>
<evidence type="ECO:0000313" key="3">
    <source>
        <dbReference type="Proteomes" id="UP001234581"/>
    </source>
</evidence>